<feature type="domain" description="EamA" evidence="8">
    <location>
        <begin position="8"/>
        <end position="141"/>
    </location>
</feature>
<dbReference type="InterPro" id="IPR050638">
    <property type="entry name" value="AA-Vitamin_Transporters"/>
</dbReference>
<sequence>MSNKKMLIGVISALICETLFGFSYIFTKNTVQVAGEFELLGWRFFIAFVIMLALIVLGVIKINLKGKNIKPLLSVAIFSPCIYFIGETLGISRTTASESGVFLACIPVASLIASTLILDKKPSKIQVMGITITLIGVIITVAAVGISSSLSVVGYGFLLLAVFAYALYSVFVEKAIDYTEIEITFVMLAVGAIVFVFIAIVQAIINGSLINLIALPFKESSFAVAILYQGIGCSIMAFFLSNVAIANIGVNKTASFIGVATVVSIIAGALILHETFNIYQIFGAVMIIAGVYIANSKVKSIDKELLGE</sequence>
<feature type="transmembrane region" description="Helical" evidence="7">
    <location>
        <begin position="183"/>
        <end position="205"/>
    </location>
</feature>
<keyword evidence="3" id="KW-1003">Cell membrane</keyword>
<feature type="transmembrane region" description="Helical" evidence="7">
    <location>
        <begin position="278"/>
        <end position="295"/>
    </location>
</feature>
<evidence type="ECO:0000256" key="1">
    <source>
        <dbReference type="ARBA" id="ARBA00004651"/>
    </source>
</evidence>
<feature type="transmembrane region" description="Helical" evidence="7">
    <location>
        <begin position="99"/>
        <end position="118"/>
    </location>
</feature>
<evidence type="ECO:0000256" key="7">
    <source>
        <dbReference type="SAM" id="Phobius"/>
    </source>
</evidence>
<dbReference type="Pfam" id="PF00892">
    <property type="entry name" value="EamA"/>
    <property type="match status" value="2"/>
</dbReference>
<feature type="transmembrane region" description="Helical" evidence="7">
    <location>
        <begin position="125"/>
        <end position="146"/>
    </location>
</feature>
<feature type="domain" description="EamA" evidence="8">
    <location>
        <begin position="154"/>
        <end position="295"/>
    </location>
</feature>
<evidence type="ECO:0000256" key="4">
    <source>
        <dbReference type="ARBA" id="ARBA00022692"/>
    </source>
</evidence>
<protein>
    <submittedName>
        <fullName evidence="9">Permease of the drug/metabolite transporter (DMT) superfamily</fullName>
    </submittedName>
</protein>
<keyword evidence="4 7" id="KW-0812">Transmembrane</keyword>
<dbReference type="RefSeq" id="WP_084230823.1">
    <property type="nucleotide sequence ID" value="NZ_FWWR01000009.1"/>
</dbReference>
<feature type="transmembrane region" description="Helical" evidence="7">
    <location>
        <begin position="39"/>
        <end position="60"/>
    </location>
</feature>
<dbReference type="AlphaFoldDB" id="A0A1W1V3G4"/>
<dbReference type="PANTHER" id="PTHR32322">
    <property type="entry name" value="INNER MEMBRANE TRANSPORTER"/>
    <property type="match status" value="1"/>
</dbReference>
<dbReference type="PANTHER" id="PTHR32322:SF18">
    <property type="entry name" value="S-ADENOSYLMETHIONINE_S-ADENOSYLHOMOCYSTEINE TRANSPORTER"/>
    <property type="match status" value="1"/>
</dbReference>
<proteinExistence type="inferred from homology"/>
<gene>
    <name evidence="9" type="ORF">SAMN00017477_1264</name>
</gene>
<feature type="transmembrane region" description="Helical" evidence="7">
    <location>
        <begin position="7"/>
        <end position="27"/>
    </location>
</feature>
<dbReference type="SUPFAM" id="SSF103481">
    <property type="entry name" value="Multidrug resistance efflux transporter EmrE"/>
    <property type="match status" value="2"/>
</dbReference>
<name>A0A1W1V3G4_PEPAS</name>
<comment type="similarity">
    <text evidence="2">Belongs to the EamA transporter family.</text>
</comment>
<organism evidence="9 10">
    <name type="scientific">Peptoniphilus asaccharolyticus DSM 20463</name>
    <dbReference type="NCBI Taxonomy" id="573058"/>
    <lineage>
        <taxon>Bacteria</taxon>
        <taxon>Bacillati</taxon>
        <taxon>Bacillota</taxon>
        <taxon>Tissierellia</taxon>
        <taxon>Tissierellales</taxon>
        <taxon>Peptoniphilaceae</taxon>
        <taxon>Peptoniphilus</taxon>
    </lineage>
</organism>
<feature type="transmembrane region" description="Helical" evidence="7">
    <location>
        <begin position="225"/>
        <end position="246"/>
    </location>
</feature>
<keyword evidence="6 7" id="KW-0472">Membrane</keyword>
<dbReference type="InterPro" id="IPR037185">
    <property type="entry name" value="EmrE-like"/>
</dbReference>
<feature type="transmembrane region" description="Helical" evidence="7">
    <location>
        <begin position="253"/>
        <end position="272"/>
    </location>
</feature>
<feature type="transmembrane region" description="Helical" evidence="7">
    <location>
        <begin position="152"/>
        <end position="171"/>
    </location>
</feature>
<dbReference type="Gene3D" id="1.10.3730.20">
    <property type="match status" value="1"/>
</dbReference>
<accession>A0A1W1V3G4</accession>
<dbReference type="Proteomes" id="UP000192368">
    <property type="component" value="Unassembled WGS sequence"/>
</dbReference>
<evidence type="ECO:0000256" key="5">
    <source>
        <dbReference type="ARBA" id="ARBA00022989"/>
    </source>
</evidence>
<evidence type="ECO:0000313" key="10">
    <source>
        <dbReference type="Proteomes" id="UP000192368"/>
    </source>
</evidence>
<evidence type="ECO:0000256" key="3">
    <source>
        <dbReference type="ARBA" id="ARBA00022475"/>
    </source>
</evidence>
<evidence type="ECO:0000259" key="8">
    <source>
        <dbReference type="Pfam" id="PF00892"/>
    </source>
</evidence>
<comment type="subcellular location">
    <subcellularLocation>
        <location evidence="1">Cell membrane</location>
        <topology evidence="1">Multi-pass membrane protein</topology>
    </subcellularLocation>
</comment>
<dbReference type="OrthoDB" id="37139at2"/>
<keyword evidence="10" id="KW-1185">Reference proteome</keyword>
<keyword evidence="5 7" id="KW-1133">Transmembrane helix</keyword>
<dbReference type="STRING" id="573058.SAMN00017477_1264"/>
<evidence type="ECO:0000256" key="6">
    <source>
        <dbReference type="ARBA" id="ARBA00023136"/>
    </source>
</evidence>
<evidence type="ECO:0000313" key="9">
    <source>
        <dbReference type="EMBL" id="SMB87838.1"/>
    </source>
</evidence>
<evidence type="ECO:0000256" key="2">
    <source>
        <dbReference type="ARBA" id="ARBA00007362"/>
    </source>
</evidence>
<dbReference type="GO" id="GO:0005886">
    <property type="term" value="C:plasma membrane"/>
    <property type="evidence" value="ECO:0007669"/>
    <property type="project" value="UniProtKB-SubCell"/>
</dbReference>
<dbReference type="EMBL" id="FWWR01000009">
    <property type="protein sequence ID" value="SMB87838.1"/>
    <property type="molecule type" value="Genomic_DNA"/>
</dbReference>
<reference evidence="10" key="1">
    <citation type="submission" date="2017-04" db="EMBL/GenBank/DDBJ databases">
        <authorList>
            <person name="Varghese N."/>
            <person name="Submissions S."/>
        </authorList>
    </citation>
    <scope>NUCLEOTIDE SEQUENCE [LARGE SCALE GENOMIC DNA]</scope>
    <source>
        <strain evidence="10">DSM 20463</strain>
    </source>
</reference>
<dbReference type="InterPro" id="IPR000620">
    <property type="entry name" value="EamA_dom"/>
</dbReference>
<feature type="transmembrane region" description="Helical" evidence="7">
    <location>
        <begin position="72"/>
        <end position="93"/>
    </location>
</feature>